<evidence type="ECO:0000259" key="3">
    <source>
        <dbReference type="PROSITE" id="PS50102"/>
    </source>
</evidence>
<accession>A0A8T1TSF5</accession>
<reference evidence="4" key="1">
    <citation type="submission" date="2021-01" db="EMBL/GenBank/DDBJ databases">
        <title>Phytophthora aleatoria, a newly-described species from Pinus radiata is distinct from Phytophthora cactorum isolates based on comparative genomics.</title>
        <authorList>
            <person name="Mcdougal R."/>
            <person name="Panda P."/>
            <person name="Williams N."/>
            <person name="Studholme D.J."/>
        </authorList>
    </citation>
    <scope>NUCLEOTIDE SEQUENCE</scope>
    <source>
        <strain evidence="4">NZFS 3830</strain>
    </source>
</reference>
<comment type="caution">
    <text evidence="4">The sequence shown here is derived from an EMBL/GenBank/DDBJ whole genome shotgun (WGS) entry which is preliminary data.</text>
</comment>
<dbReference type="OrthoDB" id="5970at2759"/>
<dbReference type="PROSITE" id="PS50102">
    <property type="entry name" value="RRM"/>
    <property type="match status" value="1"/>
</dbReference>
<dbReference type="Pfam" id="PF00076">
    <property type="entry name" value="RRM_1"/>
    <property type="match status" value="1"/>
</dbReference>
<organism evidence="4 5">
    <name type="scientific">Phytophthora cactorum</name>
    <dbReference type="NCBI Taxonomy" id="29920"/>
    <lineage>
        <taxon>Eukaryota</taxon>
        <taxon>Sar</taxon>
        <taxon>Stramenopiles</taxon>
        <taxon>Oomycota</taxon>
        <taxon>Peronosporomycetes</taxon>
        <taxon>Peronosporales</taxon>
        <taxon>Peronosporaceae</taxon>
        <taxon>Phytophthora</taxon>
    </lineage>
</organism>
<evidence type="ECO:0000256" key="2">
    <source>
        <dbReference type="SAM" id="MobiDB-lite"/>
    </source>
</evidence>
<evidence type="ECO:0000313" key="4">
    <source>
        <dbReference type="EMBL" id="KAG6947082.1"/>
    </source>
</evidence>
<feature type="compositionally biased region" description="Basic residues" evidence="2">
    <location>
        <begin position="80"/>
        <end position="90"/>
    </location>
</feature>
<dbReference type="GO" id="GO:0003723">
    <property type="term" value="F:RNA binding"/>
    <property type="evidence" value="ECO:0007669"/>
    <property type="project" value="UniProtKB-UniRule"/>
</dbReference>
<evidence type="ECO:0000256" key="1">
    <source>
        <dbReference type="PROSITE-ProRule" id="PRU00176"/>
    </source>
</evidence>
<dbReference type="InterPro" id="IPR000504">
    <property type="entry name" value="RRM_dom"/>
</dbReference>
<evidence type="ECO:0000313" key="5">
    <source>
        <dbReference type="Proteomes" id="UP000688947"/>
    </source>
</evidence>
<dbReference type="SMART" id="SM00360">
    <property type="entry name" value="RRM"/>
    <property type="match status" value="1"/>
</dbReference>
<dbReference type="VEuPathDB" id="FungiDB:PC110_g20983"/>
<gene>
    <name evidence="4" type="ORF">JG687_00016339</name>
</gene>
<dbReference type="AlphaFoldDB" id="A0A8T1TSF5"/>
<feature type="region of interest" description="Disordered" evidence="2">
    <location>
        <begin position="66"/>
        <end position="92"/>
    </location>
</feature>
<sequence length="135" mass="15298">MYVGNLLLKAKEIHLTSKFARFGTIHSVWIARRPPVFAFVRFANPDAAQRAVDTCREGGAMVRPRACKWQETRTGSRQSSSRRSKVKTQQRRGVWTQWRMGITIRGAEVAALDAARGRRTHVGAVTDVFDTQKQQ</sequence>
<keyword evidence="1" id="KW-0694">RNA-binding</keyword>
<feature type="domain" description="RRM" evidence="3">
    <location>
        <begin position="1"/>
        <end position="91"/>
    </location>
</feature>
<dbReference type="Proteomes" id="UP000688947">
    <property type="component" value="Unassembled WGS sequence"/>
</dbReference>
<protein>
    <recommendedName>
        <fullName evidence="3">RRM domain-containing protein</fullName>
    </recommendedName>
</protein>
<proteinExistence type="predicted"/>
<name>A0A8T1TSF5_9STRA</name>
<dbReference type="EMBL" id="JAENGZ010001622">
    <property type="protein sequence ID" value="KAG6947082.1"/>
    <property type="molecule type" value="Genomic_DNA"/>
</dbReference>